<reference evidence="1 2" key="1">
    <citation type="submission" date="2009-11" db="EMBL/GenBank/DDBJ databases">
        <authorList>
            <person name="Weinstock G."/>
            <person name="Sodergren E."/>
            <person name="Clifton S."/>
            <person name="Fulton L."/>
            <person name="Fulton B."/>
            <person name="Courtney L."/>
            <person name="Fronick C."/>
            <person name="Harrison M."/>
            <person name="Strong C."/>
            <person name="Farmer C."/>
            <person name="Delahaunty K."/>
            <person name="Markovic C."/>
            <person name="Hall O."/>
            <person name="Minx P."/>
            <person name="Tomlinson C."/>
            <person name="Mitreva M."/>
            <person name="Nelson J."/>
            <person name="Hou S."/>
            <person name="Wollam A."/>
            <person name="Pepin K.H."/>
            <person name="Johnson M."/>
            <person name="Bhonagiri V."/>
            <person name="Nash W.E."/>
            <person name="Warren W."/>
            <person name="Chinwalla A."/>
            <person name="Mardis E.R."/>
            <person name="Wilson R.K."/>
        </authorList>
    </citation>
    <scope>NUCLEOTIDE SEQUENCE [LARGE SCALE GENOMIC DNA]</scope>
    <source>
        <strain evidence="1 2">F0302</strain>
    </source>
</reference>
<dbReference type="HOGENOM" id="CLU_3274621_0_0_10"/>
<comment type="caution">
    <text evidence="1">The sequence shown here is derived from an EMBL/GenBank/DDBJ whole genome shotgun (WGS) entry which is preliminary data.</text>
</comment>
<evidence type="ECO:0000313" key="1">
    <source>
        <dbReference type="EMBL" id="EFB32675.1"/>
    </source>
</evidence>
<proteinExistence type="predicted"/>
<accession>D1QPV5</accession>
<dbReference type="EMBL" id="ACUZ02000018">
    <property type="protein sequence ID" value="EFB32675.1"/>
    <property type="molecule type" value="Genomic_DNA"/>
</dbReference>
<organism evidence="1 2">
    <name type="scientific">Segatella oris F0302</name>
    <dbReference type="NCBI Taxonomy" id="649760"/>
    <lineage>
        <taxon>Bacteria</taxon>
        <taxon>Pseudomonadati</taxon>
        <taxon>Bacteroidota</taxon>
        <taxon>Bacteroidia</taxon>
        <taxon>Bacteroidales</taxon>
        <taxon>Prevotellaceae</taxon>
        <taxon>Segatella</taxon>
    </lineage>
</organism>
<protein>
    <submittedName>
        <fullName evidence="1">Uncharacterized protein</fullName>
    </submittedName>
</protein>
<dbReference type="STRING" id="649760.HMPREF0971_01000"/>
<name>D1QPV5_9BACT</name>
<dbReference type="AlphaFoldDB" id="D1QPV5"/>
<sequence length="41" mass="4989">MKELHPFLYYIYSVPLISEQHLHAFATAHFISYFDTDYTMF</sequence>
<gene>
    <name evidence="1" type="ORF">HMPREF0971_01000</name>
</gene>
<evidence type="ECO:0000313" key="2">
    <source>
        <dbReference type="Proteomes" id="UP000004079"/>
    </source>
</evidence>
<dbReference type="Proteomes" id="UP000004079">
    <property type="component" value="Unassembled WGS sequence"/>
</dbReference>